<evidence type="ECO:0000256" key="2">
    <source>
        <dbReference type="ARBA" id="ARBA00022737"/>
    </source>
</evidence>
<keyword evidence="5" id="KW-0238">DNA-binding</keyword>
<proteinExistence type="predicted"/>
<name>A0A835ICA1_9MAGN</name>
<dbReference type="Pfam" id="PF14608">
    <property type="entry name" value="zf-CCCH_2"/>
    <property type="match status" value="1"/>
</dbReference>
<feature type="domain" description="C3H1-type" evidence="8">
    <location>
        <begin position="85"/>
        <end position="112"/>
    </location>
</feature>
<organism evidence="9 10">
    <name type="scientific">Coptis chinensis</name>
    <dbReference type="NCBI Taxonomy" id="261450"/>
    <lineage>
        <taxon>Eukaryota</taxon>
        <taxon>Viridiplantae</taxon>
        <taxon>Streptophyta</taxon>
        <taxon>Embryophyta</taxon>
        <taxon>Tracheophyta</taxon>
        <taxon>Spermatophyta</taxon>
        <taxon>Magnoliopsida</taxon>
        <taxon>Ranunculales</taxon>
        <taxon>Ranunculaceae</taxon>
        <taxon>Coptidoideae</taxon>
        <taxon>Coptis</taxon>
    </lineage>
</organism>
<dbReference type="GO" id="GO:0003729">
    <property type="term" value="F:mRNA binding"/>
    <property type="evidence" value="ECO:0007669"/>
    <property type="project" value="TreeGrafter"/>
</dbReference>
<dbReference type="PROSITE" id="PS50103">
    <property type="entry name" value="ZF_C3H1"/>
    <property type="match status" value="3"/>
</dbReference>
<keyword evidence="10" id="KW-1185">Reference proteome</keyword>
<feature type="compositionally biased region" description="Polar residues" evidence="7">
    <location>
        <begin position="458"/>
        <end position="483"/>
    </location>
</feature>
<dbReference type="Proteomes" id="UP000631114">
    <property type="component" value="Unassembled WGS sequence"/>
</dbReference>
<dbReference type="FunFam" id="4.10.1000.10:FF:000021">
    <property type="entry name" value="Zinc finger CCCH domain-containing protein 17"/>
    <property type="match status" value="1"/>
</dbReference>
<keyword evidence="2" id="KW-0677">Repeat</keyword>
<evidence type="ECO:0000313" key="10">
    <source>
        <dbReference type="Proteomes" id="UP000631114"/>
    </source>
</evidence>
<feature type="domain" description="C3H1-type" evidence="8">
    <location>
        <begin position="37"/>
        <end position="63"/>
    </location>
</feature>
<dbReference type="SMART" id="SM00356">
    <property type="entry name" value="ZnF_C3H1"/>
    <property type="match status" value="3"/>
</dbReference>
<reference evidence="9 10" key="1">
    <citation type="submission" date="2020-10" db="EMBL/GenBank/DDBJ databases">
        <title>The Coptis chinensis genome and diversification of protoberbering-type alkaloids.</title>
        <authorList>
            <person name="Wang B."/>
            <person name="Shu S."/>
            <person name="Song C."/>
            <person name="Liu Y."/>
        </authorList>
    </citation>
    <scope>NUCLEOTIDE SEQUENCE [LARGE SCALE GENOMIC DNA]</scope>
    <source>
        <strain evidence="9">HL-2020</strain>
        <tissue evidence="9">Leaf</tissue>
    </source>
</reference>
<evidence type="ECO:0000256" key="3">
    <source>
        <dbReference type="ARBA" id="ARBA00022771"/>
    </source>
</evidence>
<dbReference type="InterPro" id="IPR036855">
    <property type="entry name" value="Znf_CCCH_sf"/>
</dbReference>
<feature type="compositionally biased region" description="Basic and acidic residues" evidence="7">
    <location>
        <begin position="488"/>
        <end position="499"/>
    </location>
</feature>
<dbReference type="EMBL" id="JADFTS010000003">
    <property type="protein sequence ID" value="KAF9613213.1"/>
    <property type="molecule type" value="Genomic_DNA"/>
</dbReference>
<feature type="domain" description="C3H1-type" evidence="8">
    <location>
        <begin position="6"/>
        <end position="35"/>
    </location>
</feature>
<sequence>MDDELTKRNTDCVYFLASPLTCKKGAECEYRHSEIARLNPRDCWYWLAGNCLNPTCAFRHPPLEGRSETTLEPESLPAQASAPVIKSNVPCYFYFSSFCNKGENCSFLHGSNINSGQSSKSASLVANVHPLENKVVTSINGVTAAIELPHDESQLLTKVVECIQSHSKVECQPSVYNNGLHKSPSPRTAVPGCDDLTLKSEFLLPAEGIQSPVPANQSPLCAEHNSDGQFDDHIDPEERWESSPGFDVLVDDGSENLGYEDDPEYLLAQKRESRVLHEQLLQYDYEDSVGYDPLEFGDSGILYEHEMYESYDPLENDNIADQVQRVPKRSREMMLDPMGLPNRQNFPREVDLSVRNGVDLRNQLRKRRRTMSRPKRGSLSHLKEAGQERPGRRHKRQTVHGRLTSEVASNRIGGCNESDHRSYGSHHRGLSRQTESRYSKTRQQERERRRQSRPQPRFSENSRGGTASQNARSPKESITTFTGPKTLAEIKEEKRKTSEIRVSNGSTTNNGRTASQNFEGPKPLREILKDKRRLGSMSDDTTSSRSRHDQYEPEMNHINFDVDNDDLLDSEYEDDDGLQKKLSSIMS</sequence>
<dbReference type="GO" id="GO:0008270">
    <property type="term" value="F:zinc ion binding"/>
    <property type="evidence" value="ECO:0007669"/>
    <property type="project" value="UniProtKB-KW"/>
</dbReference>
<evidence type="ECO:0000256" key="6">
    <source>
        <dbReference type="PROSITE-ProRule" id="PRU00723"/>
    </source>
</evidence>
<dbReference type="PANTHER" id="PTHR15725">
    <property type="entry name" value="ZN-FINGER, C-X8-C-X5-C-X3-H TYPE-CONTAINING"/>
    <property type="match status" value="1"/>
</dbReference>
<comment type="caution">
    <text evidence="9">The sequence shown here is derived from an EMBL/GenBank/DDBJ whole genome shotgun (WGS) entry which is preliminary data.</text>
</comment>
<feature type="zinc finger region" description="C3H1-type" evidence="6">
    <location>
        <begin position="6"/>
        <end position="35"/>
    </location>
</feature>
<evidence type="ECO:0000259" key="8">
    <source>
        <dbReference type="PROSITE" id="PS50103"/>
    </source>
</evidence>
<dbReference type="AlphaFoldDB" id="A0A835ICA1"/>
<dbReference type="PANTHER" id="PTHR15725:SF0">
    <property type="entry name" value="ZINC FINGER CCCH DOMAIN-CONTAINING PROTEIN 32-LIKE"/>
    <property type="match status" value="1"/>
</dbReference>
<keyword evidence="4 6" id="KW-0862">Zinc</keyword>
<gene>
    <name evidence="9" type="ORF">IFM89_006314</name>
</gene>
<feature type="zinc finger region" description="C3H1-type" evidence="6">
    <location>
        <begin position="85"/>
        <end position="112"/>
    </location>
</feature>
<dbReference type="Pfam" id="PF15663">
    <property type="entry name" value="zf-CCCH_3"/>
    <property type="match status" value="1"/>
</dbReference>
<evidence type="ECO:0000256" key="4">
    <source>
        <dbReference type="ARBA" id="ARBA00022833"/>
    </source>
</evidence>
<feature type="compositionally biased region" description="Basic and acidic residues" evidence="7">
    <location>
        <begin position="546"/>
        <end position="555"/>
    </location>
</feature>
<feature type="region of interest" description="Disordered" evidence="7">
    <location>
        <begin position="360"/>
        <end position="587"/>
    </location>
</feature>
<evidence type="ECO:0000256" key="7">
    <source>
        <dbReference type="SAM" id="MobiDB-lite"/>
    </source>
</evidence>
<dbReference type="InterPro" id="IPR000571">
    <property type="entry name" value="Znf_CCCH"/>
</dbReference>
<feature type="compositionally biased region" description="Basic residues" evidence="7">
    <location>
        <begin position="363"/>
        <end position="378"/>
    </location>
</feature>
<dbReference type="SUPFAM" id="SSF90229">
    <property type="entry name" value="CCCH zinc finger"/>
    <property type="match status" value="1"/>
</dbReference>
<evidence type="ECO:0000256" key="5">
    <source>
        <dbReference type="ARBA" id="ARBA00023125"/>
    </source>
</evidence>
<keyword evidence="3 6" id="KW-0863">Zinc-finger</keyword>
<feature type="compositionally biased region" description="Acidic residues" evidence="7">
    <location>
        <begin position="562"/>
        <end position="576"/>
    </location>
</feature>
<feature type="compositionally biased region" description="Polar residues" evidence="7">
    <location>
        <begin position="500"/>
        <end position="518"/>
    </location>
</feature>
<protein>
    <recommendedName>
        <fullName evidence="8">C3H1-type domain-containing protein</fullName>
    </recommendedName>
</protein>
<keyword evidence="1 6" id="KW-0479">Metal-binding</keyword>
<dbReference type="GO" id="GO:0003677">
    <property type="term" value="F:DNA binding"/>
    <property type="evidence" value="ECO:0007669"/>
    <property type="project" value="UniProtKB-KW"/>
</dbReference>
<evidence type="ECO:0000313" key="9">
    <source>
        <dbReference type="EMBL" id="KAF9613213.1"/>
    </source>
</evidence>
<feature type="compositionally biased region" description="Basic and acidic residues" evidence="7">
    <location>
        <begin position="381"/>
        <end position="390"/>
    </location>
</feature>
<evidence type="ECO:0000256" key="1">
    <source>
        <dbReference type="ARBA" id="ARBA00022723"/>
    </source>
</evidence>
<dbReference type="OrthoDB" id="5395350at2759"/>
<feature type="compositionally biased region" description="Basic and acidic residues" evidence="7">
    <location>
        <begin position="434"/>
        <end position="448"/>
    </location>
</feature>
<feature type="zinc finger region" description="C3H1-type" evidence="6">
    <location>
        <begin position="37"/>
        <end position="63"/>
    </location>
</feature>
<dbReference type="InterPro" id="IPR041686">
    <property type="entry name" value="Znf-CCCH_3"/>
</dbReference>
<dbReference type="Gene3D" id="4.10.1000.10">
    <property type="entry name" value="Zinc finger, CCCH-type"/>
    <property type="match status" value="1"/>
</dbReference>
<accession>A0A835ICA1</accession>